<gene>
    <name evidence="1" type="ORF">G4V39_05560</name>
</gene>
<accession>A0A6G7PVZ9</accession>
<protein>
    <submittedName>
        <fullName evidence="1">Uncharacterized protein</fullName>
    </submittedName>
</protein>
<dbReference type="AlphaFoldDB" id="A0A6G7PVZ9"/>
<dbReference type="RefSeq" id="WP_166031985.1">
    <property type="nucleotide sequence ID" value="NZ_CP048877.1"/>
</dbReference>
<organism evidence="1 2">
    <name type="scientific">Thermosulfuriphilus ammonigenes</name>
    <dbReference type="NCBI Taxonomy" id="1936021"/>
    <lineage>
        <taxon>Bacteria</taxon>
        <taxon>Pseudomonadati</taxon>
        <taxon>Thermodesulfobacteriota</taxon>
        <taxon>Thermodesulfobacteria</taxon>
        <taxon>Thermodesulfobacteriales</taxon>
        <taxon>Thermodesulfobacteriaceae</taxon>
        <taxon>Thermosulfuriphilus</taxon>
    </lineage>
</organism>
<evidence type="ECO:0000313" key="2">
    <source>
        <dbReference type="Proteomes" id="UP000502179"/>
    </source>
</evidence>
<dbReference type="EMBL" id="CP048877">
    <property type="protein sequence ID" value="QIJ71767.1"/>
    <property type="molecule type" value="Genomic_DNA"/>
</dbReference>
<dbReference type="Proteomes" id="UP000502179">
    <property type="component" value="Chromosome"/>
</dbReference>
<sequence>MHSSLWAQPDFSIYRQVGDLRAFSDHKDRSIWYLAPPPPRLAVDEDGTPAYSLDIYAYQGRKATGDQGLFWQKIILSLSFERSWPPESKERLRRALRNEFGKGITLKTLSIQGARVRLLFADRVYERHLKVRWRPERLVLPLDDYLGALLWEAAKRGQVLISLDVEEESFGFKRQKDQGLVQTRYSWHWILPVLFDFNRYPQKFRLHDLGAKLARAYTQIDVFCLDFVEQTLPGLYLTIVEIGFPVRGRLLLKRVRFQEGGDYHQKVIFPLAHEVDKPYRFRIIRIFSDGSTKESPWQERHGERLLDVTFYRNSQEEKR</sequence>
<proteinExistence type="predicted"/>
<keyword evidence="2" id="KW-1185">Reference proteome</keyword>
<reference evidence="1 2" key="1">
    <citation type="submission" date="2020-02" db="EMBL/GenBank/DDBJ databases">
        <title>Genome analysis of Thermosulfuriphilus ammonigenes ST65T, an anaerobic thermophilic chemolithoautotrophic bacterium isolated from a deep-sea hydrothermal vent.</title>
        <authorList>
            <person name="Slobodkina G."/>
            <person name="Allioux M."/>
            <person name="Merkel A."/>
            <person name="Alain K."/>
            <person name="Jebbar M."/>
            <person name="Slobodkin A."/>
        </authorList>
    </citation>
    <scope>NUCLEOTIDE SEQUENCE [LARGE SCALE GENOMIC DNA]</scope>
    <source>
        <strain evidence="1 2">ST65</strain>
    </source>
</reference>
<name>A0A6G7PVZ9_9BACT</name>
<evidence type="ECO:0000313" key="1">
    <source>
        <dbReference type="EMBL" id="QIJ71767.1"/>
    </source>
</evidence>
<dbReference type="KEGG" id="tav:G4V39_05560"/>